<dbReference type="RefSeq" id="WP_381031527.1">
    <property type="nucleotide sequence ID" value="NZ_JBHSNY010000023.1"/>
</dbReference>
<reference evidence="3" key="1">
    <citation type="journal article" date="2019" name="Int. J. Syst. Evol. Microbiol.">
        <title>The Global Catalogue of Microorganisms (GCM) 10K type strain sequencing project: providing services to taxonomists for standard genome sequencing and annotation.</title>
        <authorList>
            <consortium name="The Broad Institute Genomics Platform"/>
            <consortium name="The Broad Institute Genome Sequencing Center for Infectious Disease"/>
            <person name="Wu L."/>
            <person name="Ma J."/>
        </authorList>
    </citation>
    <scope>NUCLEOTIDE SEQUENCE [LARGE SCALE GENOMIC DNA]</scope>
    <source>
        <strain evidence="3">CGMCC 4.7248</strain>
    </source>
</reference>
<comment type="caution">
    <text evidence="2">The sequence shown here is derived from an EMBL/GenBank/DDBJ whole genome shotgun (WGS) entry which is preliminary data.</text>
</comment>
<evidence type="ECO:0000256" key="1">
    <source>
        <dbReference type="SAM" id="MobiDB-lite"/>
    </source>
</evidence>
<accession>A0ABW0V1L4</accession>
<name>A0ABW0V1L4_9ACTN</name>
<feature type="region of interest" description="Disordered" evidence="1">
    <location>
        <begin position="27"/>
        <end position="48"/>
    </location>
</feature>
<gene>
    <name evidence="2" type="ORF">ACFPZJ_38370</name>
</gene>
<dbReference type="EMBL" id="JBHSNY010000023">
    <property type="protein sequence ID" value="MFC5639487.1"/>
    <property type="molecule type" value="Genomic_DNA"/>
</dbReference>
<proteinExistence type="predicted"/>
<evidence type="ECO:0000313" key="3">
    <source>
        <dbReference type="Proteomes" id="UP001596154"/>
    </source>
</evidence>
<evidence type="ECO:0000313" key="2">
    <source>
        <dbReference type="EMBL" id="MFC5639487.1"/>
    </source>
</evidence>
<organism evidence="2 3">
    <name type="scientific">Streptomyces bullii</name>
    <dbReference type="NCBI Taxonomy" id="349910"/>
    <lineage>
        <taxon>Bacteria</taxon>
        <taxon>Bacillati</taxon>
        <taxon>Actinomycetota</taxon>
        <taxon>Actinomycetes</taxon>
        <taxon>Kitasatosporales</taxon>
        <taxon>Streptomycetaceae</taxon>
        <taxon>Streptomyces</taxon>
    </lineage>
</organism>
<protein>
    <submittedName>
        <fullName evidence="2">Uncharacterized protein</fullName>
    </submittedName>
</protein>
<sequence length="48" mass="5034">MDRAILVYTDSGSGSTTVLRTFAGQLLHHGSHPGPRRRADAVSAADAL</sequence>
<dbReference type="Proteomes" id="UP001596154">
    <property type="component" value="Unassembled WGS sequence"/>
</dbReference>
<keyword evidence="3" id="KW-1185">Reference proteome</keyword>